<comment type="caution">
    <text evidence="2">The sequence shown here is derived from an EMBL/GenBank/DDBJ whole genome shotgun (WGS) entry which is preliminary data.</text>
</comment>
<evidence type="ECO:0000313" key="2">
    <source>
        <dbReference type="EMBL" id="GAH91987.1"/>
    </source>
</evidence>
<feature type="region of interest" description="Disordered" evidence="1">
    <location>
        <begin position="1"/>
        <end position="30"/>
    </location>
</feature>
<sequence length="30" mass="3362">MKSRERVQKAIHLGKPDRPPISHAILPSAQ</sequence>
<accession>X1JDF4</accession>
<feature type="compositionally biased region" description="Basic and acidic residues" evidence="1">
    <location>
        <begin position="1"/>
        <end position="20"/>
    </location>
</feature>
<proteinExistence type="predicted"/>
<protein>
    <submittedName>
        <fullName evidence="2">Uncharacterized protein</fullName>
    </submittedName>
</protein>
<reference evidence="2" key="1">
    <citation type="journal article" date="2014" name="Front. Microbiol.">
        <title>High frequency of phylogenetically diverse reductive dehalogenase-homologous genes in deep subseafloor sedimentary metagenomes.</title>
        <authorList>
            <person name="Kawai M."/>
            <person name="Futagami T."/>
            <person name="Toyoda A."/>
            <person name="Takaki Y."/>
            <person name="Nishi S."/>
            <person name="Hori S."/>
            <person name="Arai W."/>
            <person name="Tsubouchi T."/>
            <person name="Morono Y."/>
            <person name="Uchiyama I."/>
            <person name="Ito T."/>
            <person name="Fujiyama A."/>
            <person name="Inagaki F."/>
            <person name="Takami H."/>
        </authorList>
    </citation>
    <scope>NUCLEOTIDE SEQUENCE</scope>
    <source>
        <strain evidence="2">Expedition CK06-06</strain>
    </source>
</reference>
<organism evidence="2">
    <name type="scientific">marine sediment metagenome</name>
    <dbReference type="NCBI Taxonomy" id="412755"/>
    <lineage>
        <taxon>unclassified sequences</taxon>
        <taxon>metagenomes</taxon>
        <taxon>ecological metagenomes</taxon>
    </lineage>
</organism>
<evidence type="ECO:0000256" key="1">
    <source>
        <dbReference type="SAM" id="MobiDB-lite"/>
    </source>
</evidence>
<dbReference type="AlphaFoldDB" id="X1JDF4"/>
<dbReference type="EMBL" id="BARV01001103">
    <property type="protein sequence ID" value="GAH91987.1"/>
    <property type="molecule type" value="Genomic_DNA"/>
</dbReference>
<feature type="non-terminal residue" evidence="2">
    <location>
        <position position="30"/>
    </location>
</feature>
<name>X1JDF4_9ZZZZ</name>
<gene>
    <name evidence="2" type="ORF">S06H3_03402</name>
</gene>